<proteinExistence type="predicted"/>
<evidence type="ECO:0000313" key="3">
    <source>
        <dbReference type="Proteomes" id="UP000270342"/>
    </source>
</evidence>
<dbReference type="AlphaFoldDB" id="A0A494XG12"/>
<protein>
    <submittedName>
        <fullName evidence="2">Uncharacterized protein</fullName>
    </submittedName>
</protein>
<feature type="compositionally biased region" description="Basic residues" evidence="1">
    <location>
        <begin position="17"/>
        <end position="27"/>
    </location>
</feature>
<organism evidence="2 3">
    <name type="scientific">Pararobbsia silviterrae</name>
    <dbReference type="NCBI Taxonomy" id="1792498"/>
    <lineage>
        <taxon>Bacteria</taxon>
        <taxon>Pseudomonadati</taxon>
        <taxon>Pseudomonadota</taxon>
        <taxon>Betaproteobacteria</taxon>
        <taxon>Burkholderiales</taxon>
        <taxon>Burkholderiaceae</taxon>
        <taxon>Pararobbsia</taxon>
    </lineage>
</organism>
<keyword evidence="3" id="KW-1185">Reference proteome</keyword>
<name>A0A494XG12_9BURK</name>
<evidence type="ECO:0000256" key="1">
    <source>
        <dbReference type="SAM" id="MobiDB-lite"/>
    </source>
</evidence>
<reference evidence="2 3" key="1">
    <citation type="submission" date="2018-10" db="EMBL/GenBank/DDBJ databases">
        <title>Robbsia sp. DHC34, isolated from soil.</title>
        <authorList>
            <person name="Gao Z.-H."/>
            <person name="Qiu L.-H."/>
        </authorList>
    </citation>
    <scope>NUCLEOTIDE SEQUENCE [LARGE SCALE GENOMIC DNA]</scope>
    <source>
        <strain evidence="2 3">DHC34</strain>
    </source>
</reference>
<feature type="region of interest" description="Disordered" evidence="1">
    <location>
        <begin position="1"/>
        <end position="60"/>
    </location>
</feature>
<feature type="compositionally biased region" description="Basic and acidic residues" evidence="1">
    <location>
        <begin position="1"/>
        <end position="16"/>
    </location>
</feature>
<sequence>MERGEHAGAHAGSPRDARRRAAARRAPAHAEHIDASRGKMHAEVGGIRRPNGSVTSEAKR</sequence>
<accession>A0A494XG12</accession>
<feature type="compositionally biased region" description="Basic and acidic residues" evidence="1">
    <location>
        <begin position="28"/>
        <end position="42"/>
    </location>
</feature>
<comment type="caution">
    <text evidence="2">The sequence shown here is derived from an EMBL/GenBank/DDBJ whole genome shotgun (WGS) entry which is preliminary data.</text>
</comment>
<evidence type="ECO:0000313" key="2">
    <source>
        <dbReference type="EMBL" id="RKP48631.1"/>
    </source>
</evidence>
<dbReference type="EMBL" id="RBZU01000011">
    <property type="protein sequence ID" value="RKP48631.1"/>
    <property type="molecule type" value="Genomic_DNA"/>
</dbReference>
<gene>
    <name evidence="2" type="ORF">D7S86_21755</name>
</gene>
<dbReference type="Proteomes" id="UP000270342">
    <property type="component" value="Unassembled WGS sequence"/>
</dbReference>